<keyword evidence="1" id="KW-1185">Reference proteome</keyword>
<name>A0A914KRV5_MELIC</name>
<sequence length="243" mass="27653">MDESLRELDGLFLQLGTQSNTEKASKFLPQLGTKLHSQMEQFQLLGFFLNFLIIYLGTDNAQHFARLVGKVIANRVPANAPYAMRLVQTIYKSLGSHSDSVANVIRDALHPLKTSIHSQSLANLFAAIDEILEQDEKREAIIVEKLNAVLRAELSSVNWDKNLQREMEINIGKALKYLAVKLENNLKFGEEEELRFIGRVSKTQLQNYLILNIGYEMTKYWPNLCAPFNSLLKPALETIVKKF</sequence>
<evidence type="ECO:0000313" key="2">
    <source>
        <dbReference type="WBParaSite" id="Minc3s00090g04226"/>
    </source>
</evidence>
<dbReference type="Proteomes" id="UP000887563">
    <property type="component" value="Unplaced"/>
</dbReference>
<evidence type="ECO:0000313" key="1">
    <source>
        <dbReference type="Proteomes" id="UP000887563"/>
    </source>
</evidence>
<accession>A0A914KRV5</accession>
<protein>
    <submittedName>
        <fullName evidence="2">Uncharacterized protein</fullName>
    </submittedName>
</protein>
<dbReference type="AlphaFoldDB" id="A0A914KRV5"/>
<organism evidence="1 2">
    <name type="scientific">Meloidogyne incognita</name>
    <name type="common">Southern root-knot nematode worm</name>
    <name type="synonym">Oxyuris incognita</name>
    <dbReference type="NCBI Taxonomy" id="6306"/>
    <lineage>
        <taxon>Eukaryota</taxon>
        <taxon>Metazoa</taxon>
        <taxon>Ecdysozoa</taxon>
        <taxon>Nematoda</taxon>
        <taxon>Chromadorea</taxon>
        <taxon>Rhabditida</taxon>
        <taxon>Tylenchina</taxon>
        <taxon>Tylenchomorpha</taxon>
        <taxon>Tylenchoidea</taxon>
        <taxon>Meloidogynidae</taxon>
        <taxon>Meloidogyninae</taxon>
        <taxon>Meloidogyne</taxon>
        <taxon>Meloidogyne incognita group</taxon>
    </lineage>
</organism>
<reference evidence="2" key="1">
    <citation type="submission" date="2022-11" db="UniProtKB">
        <authorList>
            <consortium name="WormBaseParasite"/>
        </authorList>
    </citation>
    <scope>IDENTIFICATION</scope>
</reference>
<proteinExistence type="predicted"/>
<dbReference type="WBParaSite" id="Minc3s00090g04226">
    <property type="protein sequence ID" value="Minc3s00090g04226"/>
    <property type="gene ID" value="Minc3s00090g04226"/>
</dbReference>